<gene>
    <name evidence="3" type="ORF">EOI86_23320</name>
</gene>
<protein>
    <submittedName>
        <fullName evidence="3">Fatty acid desaturase</fullName>
    </submittedName>
</protein>
<sequence>MIYGAWLALTYFGTDLPWWALLPAAAFVTCWQGHLQHELIHGHPTRNQGLNDALAFPPLSLWIPYPIYKEQHLAHHRSQTLADPLDDPESYYLPAERWASLSGVSKALLTANNTLLGRLLLGPVLVPFGFLKSELVNAVGGTGSRAAIWGGHAAAVAVLLTWIVGVCGMPVWMYLAFFVFPGTSLLLMRSFVEHRPGATQKERTAVVEGSWLTRLLYLNNNLHVVHHAQPKLAWYKIPAAYERNKEAIARRNGGYVFKGYAEVARRFLLTPKDMPVYAPSLSSPSLSSPSLSSPSLSSPSLSSPSLSRK</sequence>
<comment type="caution">
    <text evidence="3">The sequence shown here is derived from an EMBL/GenBank/DDBJ whole genome shotgun (WGS) entry which is preliminary data.</text>
</comment>
<evidence type="ECO:0000313" key="4">
    <source>
        <dbReference type="Proteomes" id="UP000287447"/>
    </source>
</evidence>
<evidence type="ECO:0000259" key="2">
    <source>
        <dbReference type="Pfam" id="PF00487"/>
    </source>
</evidence>
<keyword evidence="4" id="KW-1185">Reference proteome</keyword>
<proteinExistence type="predicted"/>
<dbReference type="OrthoDB" id="784276at2"/>
<organism evidence="3 4">
    <name type="scientific">Hwanghaeella grinnelliae</name>
    <dbReference type="NCBI Taxonomy" id="2500179"/>
    <lineage>
        <taxon>Bacteria</taxon>
        <taxon>Pseudomonadati</taxon>
        <taxon>Pseudomonadota</taxon>
        <taxon>Alphaproteobacteria</taxon>
        <taxon>Rhodospirillales</taxon>
        <taxon>Rhodospirillaceae</taxon>
        <taxon>Hwanghaeella</taxon>
    </lineage>
</organism>
<dbReference type="AlphaFoldDB" id="A0A437QIL2"/>
<dbReference type="Proteomes" id="UP000287447">
    <property type="component" value="Unassembled WGS sequence"/>
</dbReference>
<evidence type="ECO:0000256" key="1">
    <source>
        <dbReference type="SAM" id="MobiDB-lite"/>
    </source>
</evidence>
<name>A0A437QIL2_9PROT</name>
<dbReference type="EMBL" id="SADE01000004">
    <property type="protein sequence ID" value="RVU34284.1"/>
    <property type="molecule type" value="Genomic_DNA"/>
</dbReference>
<accession>A0A437QIL2</accession>
<feature type="region of interest" description="Disordered" evidence="1">
    <location>
        <begin position="279"/>
        <end position="309"/>
    </location>
</feature>
<reference evidence="4" key="1">
    <citation type="submission" date="2019-01" db="EMBL/GenBank/DDBJ databases">
        <title>Gri0909 isolated from a small marine red alga.</title>
        <authorList>
            <person name="Kim J."/>
            <person name="Jeong S.E."/>
            <person name="Jeon C.O."/>
        </authorList>
    </citation>
    <scope>NUCLEOTIDE SEQUENCE [LARGE SCALE GENOMIC DNA]</scope>
    <source>
        <strain evidence="4">Gri0909</strain>
    </source>
</reference>
<dbReference type="GO" id="GO:0006629">
    <property type="term" value="P:lipid metabolic process"/>
    <property type="evidence" value="ECO:0007669"/>
    <property type="project" value="InterPro"/>
</dbReference>
<feature type="domain" description="Fatty acid desaturase" evidence="2">
    <location>
        <begin position="17"/>
        <end position="256"/>
    </location>
</feature>
<dbReference type="Pfam" id="PF00487">
    <property type="entry name" value="FA_desaturase"/>
    <property type="match status" value="1"/>
</dbReference>
<dbReference type="InterPro" id="IPR005804">
    <property type="entry name" value="FA_desaturase_dom"/>
</dbReference>
<evidence type="ECO:0000313" key="3">
    <source>
        <dbReference type="EMBL" id="RVU34284.1"/>
    </source>
</evidence>